<keyword evidence="2" id="KW-0813">Transport</keyword>
<evidence type="ECO:0000259" key="7">
    <source>
        <dbReference type="Pfam" id="PF00593"/>
    </source>
</evidence>
<keyword evidence="5" id="KW-0472">Membrane</keyword>
<dbReference type="Pfam" id="PF00593">
    <property type="entry name" value="TonB_dep_Rec_b-barrel"/>
    <property type="match status" value="1"/>
</dbReference>
<feature type="non-terminal residue" evidence="8">
    <location>
        <position position="1"/>
    </location>
</feature>
<dbReference type="GO" id="GO:0015344">
    <property type="term" value="F:siderophore uptake transmembrane transporter activity"/>
    <property type="evidence" value="ECO:0007669"/>
    <property type="project" value="TreeGrafter"/>
</dbReference>
<evidence type="ECO:0000313" key="8">
    <source>
        <dbReference type="EMBL" id="EQD48341.1"/>
    </source>
</evidence>
<keyword evidence="6" id="KW-0998">Cell outer membrane</keyword>
<dbReference type="InterPro" id="IPR000531">
    <property type="entry name" value="Beta-barrel_TonB"/>
</dbReference>
<protein>
    <submittedName>
        <fullName evidence="8">TonB-dependent receptor</fullName>
    </submittedName>
</protein>
<organism evidence="8">
    <name type="scientific">mine drainage metagenome</name>
    <dbReference type="NCBI Taxonomy" id="410659"/>
    <lineage>
        <taxon>unclassified sequences</taxon>
        <taxon>metagenomes</taxon>
        <taxon>ecological metagenomes</taxon>
    </lineage>
</organism>
<accession>T0ZJ30</accession>
<dbReference type="AlphaFoldDB" id="T0ZJ30"/>
<keyword evidence="4" id="KW-0798">TonB box</keyword>
<dbReference type="InterPro" id="IPR036942">
    <property type="entry name" value="Beta-barrel_TonB_sf"/>
</dbReference>
<sequence length="222" mass="24074">SNRAPTPEELSCSDPASPCTLSNFFAGDPNLKQVIAHTLEAGLRGQFTPYGNANFVWNVGAYRTDTMNDIQFIYSPLQGAAYYQNIGDTRRQGVDIGGTLTQGKFEFFANASYINATYQNGLTISSPNNPGADANGNIHIRPGDTLPGIPPWIAKIGVSYNITEAWQIGANGTYEDGQYLFGDPANLLPPTGAYFVTNFNTSYQLTKHIKLFGLVNNAFNAN</sequence>
<dbReference type="SUPFAM" id="SSF56935">
    <property type="entry name" value="Porins"/>
    <property type="match status" value="1"/>
</dbReference>
<evidence type="ECO:0000256" key="5">
    <source>
        <dbReference type="ARBA" id="ARBA00023136"/>
    </source>
</evidence>
<proteinExistence type="predicted"/>
<evidence type="ECO:0000256" key="1">
    <source>
        <dbReference type="ARBA" id="ARBA00004571"/>
    </source>
</evidence>
<comment type="subcellular location">
    <subcellularLocation>
        <location evidence="1">Cell outer membrane</location>
        <topology evidence="1">Multi-pass membrane protein</topology>
    </subcellularLocation>
</comment>
<reference evidence="8" key="1">
    <citation type="submission" date="2013-08" db="EMBL/GenBank/DDBJ databases">
        <authorList>
            <person name="Mendez C."/>
            <person name="Richter M."/>
            <person name="Ferrer M."/>
            <person name="Sanchez J."/>
        </authorList>
    </citation>
    <scope>NUCLEOTIDE SEQUENCE</scope>
</reference>
<evidence type="ECO:0000256" key="3">
    <source>
        <dbReference type="ARBA" id="ARBA00022692"/>
    </source>
</evidence>
<dbReference type="GO" id="GO:0009279">
    <property type="term" value="C:cell outer membrane"/>
    <property type="evidence" value="ECO:0007669"/>
    <property type="project" value="UniProtKB-SubCell"/>
</dbReference>
<dbReference type="InterPro" id="IPR039426">
    <property type="entry name" value="TonB-dep_rcpt-like"/>
</dbReference>
<dbReference type="Gene3D" id="2.40.170.20">
    <property type="entry name" value="TonB-dependent receptor, beta-barrel domain"/>
    <property type="match status" value="1"/>
</dbReference>
<keyword evidence="3" id="KW-0812">Transmembrane</keyword>
<dbReference type="PROSITE" id="PS52016">
    <property type="entry name" value="TONB_DEPENDENT_REC_3"/>
    <property type="match status" value="1"/>
</dbReference>
<dbReference type="PANTHER" id="PTHR30069:SF39">
    <property type="entry name" value="BLL6183 PROTEIN"/>
    <property type="match status" value="1"/>
</dbReference>
<dbReference type="PANTHER" id="PTHR30069">
    <property type="entry name" value="TONB-DEPENDENT OUTER MEMBRANE RECEPTOR"/>
    <property type="match status" value="1"/>
</dbReference>
<evidence type="ECO:0000256" key="2">
    <source>
        <dbReference type="ARBA" id="ARBA00022448"/>
    </source>
</evidence>
<feature type="domain" description="TonB-dependent receptor-like beta-barrel" evidence="7">
    <location>
        <begin position="3"/>
        <end position="217"/>
    </location>
</feature>
<name>T0ZJ30_9ZZZZ</name>
<dbReference type="EMBL" id="AUZX01010323">
    <property type="protein sequence ID" value="EQD48341.1"/>
    <property type="molecule type" value="Genomic_DNA"/>
</dbReference>
<dbReference type="GO" id="GO:0044718">
    <property type="term" value="P:siderophore transmembrane transport"/>
    <property type="evidence" value="ECO:0007669"/>
    <property type="project" value="TreeGrafter"/>
</dbReference>
<comment type="caution">
    <text evidence="8">The sequence shown here is derived from an EMBL/GenBank/DDBJ whole genome shotgun (WGS) entry which is preliminary data.</text>
</comment>
<keyword evidence="8" id="KW-0675">Receptor</keyword>
<evidence type="ECO:0000256" key="4">
    <source>
        <dbReference type="ARBA" id="ARBA00023077"/>
    </source>
</evidence>
<reference evidence="8" key="2">
    <citation type="journal article" date="2014" name="ISME J.">
        <title>Microbial stratification in low pH oxic and suboxic macroscopic growths along an acid mine drainage.</title>
        <authorList>
            <person name="Mendez-Garcia C."/>
            <person name="Mesa V."/>
            <person name="Sprenger R.R."/>
            <person name="Richter M."/>
            <person name="Diez M.S."/>
            <person name="Solano J."/>
            <person name="Bargiela R."/>
            <person name="Golyshina O.V."/>
            <person name="Manteca A."/>
            <person name="Ramos J.L."/>
            <person name="Gallego J.R."/>
            <person name="Llorente I."/>
            <person name="Martins Dos Santos V.A."/>
            <person name="Jensen O.N."/>
            <person name="Pelaez A.I."/>
            <person name="Sanchez J."/>
            <person name="Ferrer M."/>
        </authorList>
    </citation>
    <scope>NUCLEOTIDE SEQUENCE</scope>
</reference>
<evidence type="ECO:0000256" key="6">
    <source>
        <dbReference type="ARBA" id="ARBA00023237"/>
    </source>
</evidence>
<feature type="non-terminal residue" evidence="8">
    <location>
        <position position="222"/>
    </location>
</feature>
<gene>
    <name evidence="8" type="ORF">B1A_14079</name>
</gene>